<evidence type="ECO:0000256" key="1">
    <source>
        <dbReference type="SAM" id="Phobius"/>
    </source>
</evidence>
<feature type="signal peptide" evidence="2">
    <location>
        <begin position="1"/>
        <end position="25"/>
    </location>
</feature>
<reference evidence="3" key="1">
    <citation type="submission" date="2023-08" db="EMBL/GenBank/DDBJ databases">
        <title>Black Yeasts Isolated from many extreme environments.</title>
        <authorList>
            <person name="Coleine C."/>
            <person name="Stajich J.E."/>
            <person name="Selbmann L."/>
        </authorList>
    </citation>
    <scope>NUCLEOTIDE SEQUENCE</scope>
    <source>
        <strain evidence="3">CCFEE 5810</strain>
    </source>
</reference>
<dbReference type="Proteomes" id="UP001310594">
    <property type="component" value="Unassembled WGS sequence"/>
</dbReference>
<keyword evidence="1" id="KW-1133">Transmembrane helix</keyword>
<sequence>MGLTSNSRLSLVFLLCLVATPGAHALSVAKKAAVGIAVGFGLCLIAAAIGGLYLTLWKRKQRKEARARGEVELTEPKLTNKEIIEAYGKDQPRNFNIWGEDQPELKDVRAKMAAERTRDGPVAGQ</sequence>
<feature type="chain" id="PRO_5043032744" evidence="2">
    <location>
        <begin position="26"/>
        <end position="125"/>
    </location>
</feature>
<keyword evidence="1" id="KW-0472">Membrane</keyword>
<comment type="caution">
    <text evidence="3">The sequence shown here is derived from an EMBL/GenBank/DDBJ whole genome shotgun (WGS) entry which is preliminary data.</text>
</comment>
<dbReference type="AlphaFoldDB" id="A0AAN8A216"/>
<gene>
    <name evidence="3" type="ORF">LTR97_005403</name>
</gene>
<evidence type="ECO:0000313" key="3">
    <source>
        <dbReference type="EMBL" id="KAK5700886.1"/>
    </source>
</evidence>
<proteinExistence type="predicted"/>
<evidence type="ECO:0000313" key="4">
    <source>
        <dbReference type="Proteomes" id="UP001310594"/>
    </source>
</evidence>
<organism evidence="3 4">
    <name type="scientific">Elasticomyces elasticus</name>
    <dbReference type="NCBI Taxonomy" id="574655"/>
    <lineage>
        <taxon>Eukaryota</taxon>
        <taxon>Fungi</taxon>
        <taxon>Dikarya</taxon>
        <taxon>Ascomycota</taxon>
        <taxon>Pezizomycotina</taxon>
        <taxon>Dothideomycetes</taxon>
        <taxon>Dothideomycetidae</taxon>
        <taxon>Mycosphaerellales</taxon>
        <taxon>Teratosphaeriaceae</taxon>
        <taxon>Elasticomyces</taxon>
    </lineage>
</organism>
<accession>A0AAN8A216</accession>
<dbReference type="EMBL" id="JAVRQU010000007">
    <property type="protein sequence ID" value="KAK5700886.1"/>
    <property type="molecule type" value="Genomic_DNA"/>
</dbReference>
<protein>
    <submittedName>
        <fullName evidence="3">Uncharacterized protein</fullName>
    </submittedName>
</protein>
<evidence type="ECO:0000256" key="2">
    <source>
        <dbReference type="SAM" id="SignalP"/>
    </source>
</evidence>
<keyword evidence="1" id="KW-0812">Transmembrane</keyword>
<name>A0AAN8A216_9PEZI</name>
<feature type="transmembrane region" description="Helical" evidence="1">
    <location>
        <begin position="35"/>
        <end position="56"/>
    </location>
</feature>
<keyword evidence="2" id="KW-0732">Signal</keyword>